<organism evidence="1 2">
    <name type="scientific">Brachionus plicatilis</name>
    <name type="common">Marine rotifer</name>
    <name type="synonym">Brachionus muelleri</name>
    <dbReference type="NCBI Taxonomy" id="10195"/>
    <lineage>
        <taxon>Eukaryota</taxon>
        <taxon>Metazoa</taxon>
        <taxon>Spiralia</taxon>
        <taxon>Gnathifera</taxon>
        <taxon>Rotifera</taxon>
        <taxon>Eurotatoria</taxon>
        <taxon>Monogononta</taxon>
        <taxon>Pseudotrocha</taxon>
        <taxon>Ploima</taxon>
        <taxon>Brachionidae</taxon>
        <taxon>Brachionus</taxon>
    </lineage>
</organism>
<protein>
    <submittedName>
        <fullName evidence="1">Uncharacterized protein</fullName>
    </submittedName>
</protein>
<name>A0A3M7RWH7_BRAPC</name>
<gene>
    <name evidence="1" type="ORF">BpHYR1_028653</name>
</gene>
<dbReference type="EMBL" id="REGN01002473">
    <property type="protein sequence ID" value="RNA27921.1"/>
    <property type="molecule type" value="Genomic_DNA"/>
</dbReference>
<evidence type="ECO:0000313" key="2">
    <source>
        <dbReference type="Proteomes" id="UP000276133"/>
    </source>
</evidence>
<proteinExistence type="predicted"/>
<reference evidence="1 2" key="1">
    <citation type="journal article" date="2018" name="Sci. Rep.">
        <title>Genomic signatures of local adaptation to the degree of environmental predictability in rotifers.</title>
        <authorList>
            <person name="Franch-Gras L."/>
            <person name="Hahn C."/>
            <person name="Garcia-Roger E.M."/>
            <person name="Carmona M.J."/>
            <person name="Serra M."/>
            <person name="Gomez A."/>
        </authorList>
    </citation>
    <scope>NUCLEOTIDE SEQUENCE [LARGE SCALE GENOMIC DNA]</scope>
    <source>
        <strain evidence="1">HYR1</strain>
    </source>
</reference>
<accession>A0A3M7RWH7</accession>
<comment type="caution">
    <text evidence="1">The sequence shown here is derived from an EMBL/GenBank/DDBJ whole genome shotgun (WGS) entry which is preliminary data.</text>
</comment>
<evidence type="ECO:0000313" key="1">
    <source>
        <dbReference type="EMBL" id="RNA27921.1"/>
    </source>
</evidence>
<keyword evidence="2" id="KW-1185">Reference proteome</keyword>
<dbReference type="Proteomes" id="UP000276133">
    <property type="component" value="Unassembled WGS sequence"/>
</dbReference>
<sequence length="142" mass="16863">MNTDLSGKYKKKVSISADIIYKIIFIKPTILERFNAKFRHKMFFVQILFSKGYGGVFNFKFKIGKEIFHSVNLIQFIHNFLLPDSSHFNFVTVKKRQNLMSVWFQSLQTLNNNILKYKKINCAQLAKCPWLREDIFFCSIYT</sequence>
<dbReference type="AlphaFoldDB" id="A0A3M7RWH7"/>